<dbReference type="AlphaFoldDB" id="A0A0D0F955"/>
<dbReference type="GO" id="GO:0015485">
    <property type="term" value="F:cholesterol binding"/>
    <property type="evidence" value="ECO:0007669"/>
    <property type="project" value="InterPro"/>
</dbReference>
<organism evidence="2 3">
    <name type="scientific">Pedobacter lusitanus</name>
    <dbReference type="NCBI Taxonomy" id="1503925"/>
    <lineage>
        <taxon>Bacteria</taxon>
        <taxon>Pseudomonadati</taxon>
        <taxon>Bacteroidota</taxon>
        <taxon>Sphingobacteriia</taxon>
        <taxon>Sphingobacteriales</taxon>
        <taxon>Sphingobacteriaceae</taxon>
        <taxon>Pedobacter</taxon>
    </lineage>
</organism>
<dbReference type="InterPro" id="IPR036359">
    <property type="entry name" value="Thiol_cytolysin_sf"/>
</dbReference>
<evidence type="ECO:0008006" key="4">
    <source>
        <dbReference type="Google" id="ProtNLM"/>
    </source>
</evidence>
<keyword evidence="3" id="KW-1185">Reference proteome</keyword>
<dbReference type="EMBL" id="JXRA01000017">
    <property type="protein sequence ID" value="KIO78273.1"/>
    <property type="molecule type" value="Genomic_DNA"/>
</dbReference>
<reference evidence="2 3" key="1">
    <citation type="submission" date="2015-01" db="EMBL/GenBank/DDBJ databases">
        <title>Draft genome sequence of Pedobacter sp. NL19 isolated from sludge of an effluent treatment pond in an abandoned uranium mine.</title>
        <authorList>
            <person name="Santos T."/>
            <person name="Caetano T."/>
            <person name="Covas C."/>
            <person name="Cruz A."/>
            <person name="Mendo S."/>
        </authorList>
    </citation>
    <scope>NUCLEOTIDE SEQUENCE [LARGE SCALE GENOMIC DNA]</scope>
    <source>
        <strain evidence="2 3">NL19</strain>
    </source>
</reference>
<proteinExistence type="predicted"/>
<evidence type="ECO:0000313" key="3">
    <source>
        <dbReference type="Proteomes" id="UP000032049"/>
    </source>
</evidence>
<gene>
    <name evidence="2" type="ORF">TH53_04455</name>
</gene>
<dbReference type="SUPFAM" id="SSF56978">
    <property type="entry name" value="Perfringolysin"/>
    <property type="match status" value="1"/>
</dbReference>
<protein>
    <recommendedName>
        <fullName evidence="4">Thiol-activated cytolysin</fullName>
    </recommendedName>
</protein>
<comment type="caution">
    <text evidence="2">The sequence shown here is derived from an EMBL/GenBank/DDBJ whole genome shotgun (WGS) entry which is preliminary data.</text>
</comment>
<feature type="signal peptide" evidence="1">
    <location>
        <begin position="1"/>
        <end position="21"/>
    </location>
</feature>
<evidence type="ECO:0000313" key="2">
    <source>
        <dbReference type="EMBL" id="KIO78273.1"/>
    </source>
</evidence>
<dbReference type="Gene3D" id="3.90.840.10">
    <property type="entry name" value="Thiol-activated cytolysin superfamily/Thiol-activated cytolysin, alpha-beta domain"/>
    <property type="match status" value="1"/>
</dbReference>
<evidence type="ECO:0000256" key="1">
    <source>
        <dbReference type="SAM" id="SignalP"/>
    </source>
</evidence>
<dbReference type="STRING" id="1503925.TH53_04455"/>
<name>A0A0D0F955_9SPHI</name>
<dbReference type="RefSeq" id="WP_041878769.1">
    <property type="nucleotide sequence ID" value="NZ_CP157278.1"/>
</dbReference>
<accession>A0A0D0F955</accession>
<dbReference type="Proteomes" id="UP000032049">
    <property type="component" value="Unassembled WGS sequence"/>
</dbReference>
<dbReference type="Pfam" id="PF01289">
    <property type="entry name" value="Thiol_cytolysin"/>
    <property type="match status" value="1"/>
</dbReference>
<dbReference type="InterPro" id="IPR001869">
    <property type="entry name" value="Thiol_cytolysin"/>
</dbReference>
<dbReference type="Gene3D" id="3.40.30.40">
    <property type="entry name" value="Perfringolysin"/>
    <property type="match status" value="1"/>
</dbReference>
<keyword evidence="1" id="KW-0732">Signal</keyword>
<sequence length="505" mass="55216">MKTSTCLYLLLIIVLTGCSKADNPGIGNKYSDLKPAEGGNIKISGANISTFSEAASSSQSNTKKISSIGIMSGPNDRPHTIAALHLNPADMWLGDQAGMTFTGYTDEFIMLPEWLGQQDNFYLGSLIKGNSIASVEMNPLSERLGDYESKPISASISLPLKTVTGMYNPTELRTSEFYSKLLTANGMQNGQKAAFSYDIQEFTYYDELKTVFGSNAKVGALFFGSNTTTTNGTMKISKTTGLVAKFTQKNFSLDMDAPAKGELYNNLNLTALGGYWPAYISTITYGSTGILVVESNDDQEVVNSTYKKAFSILGGLVSGGSNLTEAEQGTINRSSMKIYFIGPNGAEAIKSIFTIEELTNYIKKGSTFSAQSPGVPISFKMKSLPDNKPLISNFKIDLPVDMIYVKYRKNQVGDENSGFGVEMYVDSFADAKCKIPIITPERISFYFSSKPECESPFGCPSITTAVRGVRQGTTRFIDKYQIKYLEMASQVRLINSPKNEYTPIW</sequence>
<dbReference type="PROSITE" id="PS51257">
    <property type="entry name" value="PROKAR_LIPOPROTEIN"/>
    <property type="match status" value="1"/>
</dbReference>
<dbReference type="OrthoDB" id="662759at2"/>
<dbReference type="InterPro" id="IPR036363">
    <property type="entry name" value="Thiol_cytolysin_ab_sf"/>
</dbReference>
<feature type="chain" id="PRO_5002226765" description="Thiol-activated cytolysin" evidence="1">
    <location>
        <begin position="22"/>
        <end position="505"/>
    </location>
</feature>